<reference evidence="5 7" key="1">
    <citation type="submission" date="2017-06" db="EMBL/GenBank/DDBJ databases">
        <title>Draft genome sequence of Fusobacterium nucleatum subsp. polymorphum KCOM 1260 (=ChDC F218).</title>
        <authorList>
            <person name="Kook J.-K."/>
            <person name="Park S.-N."/>
            <person name="Lim Y.K."/>
            <person name="Roh H."/>
        </authorList>
    </citation>
    <scope>NUCLEOTIDE SEQUENCE [LARGE SCALE GENOMIC DNA]</scope>
    <source>
        <strain evidence="5">KCOM 1260</strain>
        <strain evidence="7">KCOM 1260 (ChDC F218)</strain>
    </source>
</reference>
<evidence type="ECO:0000313" key="5">
    <source>
        <dbReference type="EMBL" id="ASC02204.1"/>
    </source>
</evidence>
<dbReference type="EMBL" id="CP021934">
    <property type="protein sequence ID" value="ASC02204.1"/>
    <property type="molecule type" value="Genomic_DNA"/>
</dbReference>
<evidence type="ECO:0000256" key="4">
    <source>
        <dbReference type="SAM" id="Phobius"/>
    </source>
</evidence>
<protein>
    <submittedName>
        <fullName evidence="5">Conjugal transfer protein TrbL</fullName>
    </submittedName>
</protein>
<feature type="transmembrane region" description="Helical" evidence="4">
    <location>
        <begin position="142"/>
        <end position="162"/>
    </location>
</feature>
<keyword evidence="7" id="KW-1185">Reference proteome</keyword>
<evidence type="ECO:0000313" key="8">
    <source>
        <dbReference type="Proteomes" id="UP000221504"/>
    </source>
</evidence>
<dbReference type="AlphaFoldDB" id="A0A1Z3CF27"/>
<proteinExistence type="predicted"/>
<evidence type="ECO:0000256" key="2">
    <source>
        <dbReference type="ARBA" id="ARBA00022989"/>
    </source>
</evidence>
<feature type="transmembrane region" description="Helical" evidence="4">
    <location>
        <begin position="168"/>
        <end position="185"/>
    </location>
</feature>
<dbReference type="Proteomes" id="UP000196759">
    <property type="component" value="Chromosome"/>
</dbReference>
<dbReference type="GO" id="GO:0030255">
    <property type="term" value="P:protein secretion by the type IV secretion system"/>
    <property type="evidence" value="ECO:0007669"/>
    <property type="project" value="InterPro"/>
</dbReference>
<reference evidence="6 8" key="2">
    <citation type="submission" date="2017-06" db="EMBL/GenBank/DDBJ databases">
        <title>Draft genome sequence of Fusobacterium nucleatum subsp. polymorphum KCOM 1267 (=ChDC F290).</title>
        <authorList>
            <person name="Kook J.-K."/>
            <person name="Park S.-N."/>
            <person name="Lim Y.K."/>
            <person name="Roh H."/>
        </authorList>
    </citation>
    <scope>NUCLEOTIDE SEQUENCE [LARGE SCALE GENOMIC DNA]</scope>
    <source>
        <strain evidence="6">KCOM 1267</strain>
        <strain evidence="8">KCOM 1267(ChDC F290)</strain>
    </source>
</reference>
<evidence type="ECO:0000256" key="1">
    <source>
        <dbReference type="ARBA" id="ARBA00022692"/>
    </source>
</evidence>
<name>A0A1Z3CF27_FUSNP</name>
<gene>
    <name evidence="5" type="ORF">CBG50_02095</name>
    <name evidence="6" type="ORF">CBG52_02075</name>
</gene>
<dbReference type="RefSeq" id="WP_088336772.1">
    <property type="nucleotide sequence ID" value="NZ_CP021934.1"/>
</dbReference>
<keyword evidence="3 4" id="KW-0472">Membrane</keyword>
<evidence type="ECO:0000313" key="6">
    <source>
        <dbReference type="EMBL" id="PHI10013.1"/>
    </source>
</evidence>
<dbReference type="Pfam" id="PF04610">
    <property type="entry name" value="TrbL"/>
    <property type="match status" value="1"/>
</dbReference>
<sequence length="353" mass="37670">MLGIDAAAILTATKTFAEGMIKNLNPTVMNLLSSFLIIDLTLSFLFDESEGLNIFIKLLKKVLYYGFFIWIIQEYGTLIFENLMGGAIQLGNVASGKGASTEINVELLEKFGIDAADIAGLMAAGTGSIILDIFGVEAMATVMLLASVGYLMFFVMLYVQILVTFVKFYLISGYAYILIPFGVLNKTKDIALKALNGLFSQAIEIFVLIVILNLAVFIQETKWSSIIKLPMDSLEAIKANLFTKFAILVFLYLLINKAGSIASSLLSGAIASIGIGAETGARGFNNAISAPGKVAGNMADRASSYQEGRKGGEKMFRKGSAAAGAYTRAANFFKGTSKNGGGTSNNSNNSSTN</sequence>
<keyword evidence="2 4" id="KW-1133">Transmembrane helix</keyword>
<evidence type="ECO:0000313" key="7">
    <source>
        <dbReference type="Proteomes" id="UP000196759"/>
    </source>
</evidence>
<dbReference type="InterPro" id="IPR007688">
    <property type="entry name" value="Conjugal_tfr_TrbL/VirB6"/>
</dbReference>
<dbReference type="EMBL" id="NIRM01000001">
    <property type="protein sequence ID" value="PHI10013.1"/>
    <property type="molecule type" value="Genomic_DNA"/>
</dbReference>
<feature type="transmembrane region" description="Helical" evidence="4">
    <location>
        <begin position="62"/>
        <end position="80"/>
    </location>
</feature>
<evidence type="ECO:0000256" key="3">
    <source>
        <dbReference type="ARBA" id="ARBA00023136"/>
    </source>
</evidence>
<accession>A0A1Z3CF27</accession>
<feature type="transmembrane region" description="Helical" evidence="4">
    <location>
        <begin position="237"/>
        <end position="255"/>
    </location>
</feature>
<dbReference type="Proteomes" id="UP000221504">
    <property type="component" value="Unassembled WGS sequence"/>
</dbReference>
<keyword evidence="1 4" id="KW-0812">Transmembrane</keyword>
<organism evidence="5 7">
    <name type="scientific">Fusobacterium nucleatum subsp. polymorphum</name>
    <name type="common">Fusobacterium polymorphum</name>
    <dbReference type="NCBI Taxonomy" id="76857"/>
    <lineage>
        <taxon>Bacteria</taxon>
        <taxon>Fusobacteriati</taxon>
        <taxon>Fusobacteriota</taxon>
        <taxon>Fusobacteriia</taxon>
        <taxon>Fusobacteriales</taxon>
        <taxon>Fusobacteriaceae</taxon>
        <taxon>Fusobacterium</taxon>
    </lineage>
</organism>
<feature type="transmembrane region" description="Helical" evidence="4">
    <location>
        <begin position="197"/>
        <end position="217"/>
    </location>
</feature>